<protein>
    <submittedName>
        <fullName evidence="5">Amino acid adenylation domain-containing protein</fullName>
    </submittedName>
</protein>
<dbReference type="InterPro" id="IPR045851">
    <property type="entry name" value="AMP-bd_C_sf"/>
</dbReference>
<dbReference type="SUPFAM" id="SSF52777">
    <property type="entry name" value="CoA-dependent acyltransferases"/>
    <property type="match status" value="2"/>
</dbReference>
<dbReference type="Pfam" id="PF00668">
    <property type="entry name" value="Condensation"/>
    <property type="match status" value="1"/>
</dbReference>
<dbReference type="GO" id="GO:0047527">
    <property type="term" value="F:2,3-dihydroxybenzoate-serine ligase activity"/>
    <property type="evidence" value="ECO:0007669"/>
    <property type="project" value="TreeGrafter"/>
</dbReference>
<sequence>MSPPANPVTPSSMPLTEAQEGLWFAQALDPDSPALNTGQYLEILGPLDRDALAQAVALTVAEAPALSLRFADPGNGPRQAPGLPPMLGFADLSAQPDAEGQALALMRADSDRAVPLDRAPAAAFTLFVMGPQRHFLYQRIHHLAIDGYGMVLVTNRIAAHYAALTSGAPTPAPFGPLGLARSEDLAYRDAPLRTRDRDFWHKELADLPEVTGPAAGRATAGRSFLRDSRHLPAALLTRLGDYAQTHRLGWPDMLNALCGAYLARWTGGEAVIGLPFMARMGRKIADVPCMAMNVLPFRLRPDQDAPLPDWLAAQSRRMSQARRHGLYRSELLRRELGLVGGTRRLYGPMVNVQPFDRPPVFPGLECHLHILGAGAVDDLTLTFRGDPSAMMFQVDANPALYTPQDVRAHGDRIEAFLTAALAADTLAQVPTASPAEIAQMAERATATRHDIPDTSLTALIQTQLSATPDAVAVSFGDQRLSFAQLDQRSAALAARLAKMGAGRDRIVAVALHRSLDLPVALLACLRAGAAYLPLDPAHPPDRIARILSLSQPVAVLSDLPDLFPSDAPLLAPADWPATGQVAAMPAPGDLAYVIFTSGSTGEPKGVAVEHRAIVNRLLWMAAHYGVDATDRILQKTPATFDVSVWEFFLPMLTGAELVMAPPDAHRDPAAMARLIRDRGITTCHFVPSMLSAFLASPASDGLAMRRVFCSGEELTADQRDRFHARMQAELHNLYGPTEAAVDVSFWPASPEDRENPIPIGWPVWNTALNVLDDRMRPVPAGLAGHLYLGGVQLARGYLGRPDLTAQRFVDSAMGRLYATGDLARLRPDGAVTYLGRSDHQVKIRGLRIELGEIEAAIMASGLARECVVLAREDHGEKRLVAYLVASDAYRPGLLTERLAASLPAYMVPGAEVVLDALPVTANGKLDRKALPAPSFAALGRAAQTATETLLARLFQQVLHLPQPATADADFFALGGDSLSAVRLAQALEAETGRDPGLGTIFEHPLLSSLAAVLDAQKPQDDGLGPLILLAEGDMQAPPLFLIHPAGGLSWGYRTLARQIAPARRVWGLQHPGLDPDLPMPASLAGMAQDYAQRIAALVPAGPVHLAGWSVGGILAQEVAACLSRMGHAAGIVAMLDSYPADAWRNEPEPDPVAALRALLAIAGYDPEAHRDLDSRAKVVAFLRQGDSALGALPQRVLDGVVRAVTETNRLIRGHHHSPYPGPVLHFRAANDHKDRDLTPAMWTPYVRTIEVIDLPLIHAEMTSGKASALIAPLLVSRLAEG</sequence>
<dbReference type="InterPro" id="IPR020845">
    <property type="entry name" value="AMP-binding_CS"/>
</dbReference>
<dbReference type="RefSeq" id="WP_155042904.1">
    <property type="nucleotide sequence ID" value="NZ_WMIH01000001.1"/>
</dbReference>
<dbReference type="Gene3D" id="3.30.559.10">
    <property type="entry name" value="Chloramphenicol acetyltransferase-like domain"/>
    <property type="match status" value="1"/>
</dbReference>
<dbReference type="FunFam" id="3.40.50.12780:FF:000012">
    <property type="entry name" value="Non-ribosomal peptide synthetase"/>
    <property type="match status" value="1"/>
</dbReference>
<dbReference type="Gene3D" id="3.30.300.30">
    <property type="match status" value="1"/>
</dbReference>
<dbReference type="SMART" id="SM00823">
    <property type="entry name" value="PKS_PP"/>
    <property type="match status" value="1"/>
</dbReference>
<evidence type="ECO:0000259" key="4">
    <source>
        <dbReference type="PROSITE" id="PS50075"/>
    </source>
</evidence>
<reference evidence="5 6" key="1">
    <citation type="submission" date="2019-11" db="EMBL/GenBank/DDBJ databases">
        <authorList>
            <person name="Dong K."/>
        </authorList>
    </citation>
    <scope>NUCLEOTIDE SEQUENCE [LARGE SCALE GENOMIC DNA]</scope>
    <source>
        <strain evidence="5 6">DK608</strain>
    </source>
</reference>
<dbReference type="InterPro" id="IPR020806">
    <property type="entry name" value="PKS_PP-bd"/>
</dbReference>
<dbReference type="InterPro" id="IPR020802">
    <property type="entry name" value="TesA-like"/>
</dbReference>
<evidence type="ECO:0000313" key="5">
    <source>
        <dbReference type="EMBL" id="MTH62977.1"/>
    </source>
</evidence>
<dbReference type="GO" id="GO:0031177">
    <property type="term" value="F:phosphopantetheine binding"/>
    <property type="evidence" value="ECO:0007669"/>
    <property type="project" value="InterPro"/>
</dbReference>
<dbReference type="CDD" id="cd17646">
    <property type="entry name" value="A_NRPS_AB3403-like"/>
    <property type="match status" value="1"/>
</dbReference>
<organism evidence="5 6">
    <name type="scientific">Paracoccus shanxieyensis</name>
    <dbReference type="NCBI Taxonomy" id="2675752"/>
    <lineage>
        <taxon>Bacteria</taxon>
        <taxon>Pseudomonadati</taxon>
        <taxon>Pseudomonadota</taxon>
        <taxon>Alphaproteobacteria</taxon>
        <taxon>Rhodobacterales</taxon>
        <taxon>Paracoccaceae</taxon>
        <taxon>Paracoccus</taxon>
    </lineage>
</organism>
<evidence type="ECO:0000256" key="3">
    <source>
        <dbReference type="ARBA" id="ARBA00022553"/>
    </source>
</evidence>
<dbReference type="PROSITE" id="PS00455">
    <property type="entry name" value="AMP_BINDING"/>
    <property type="match status" value="1"/>
</dbReference>
<dbReference type="InterPro" id="IPR010071">
    <property type="entry name" value="AA_adenyl_dom"/>
</dbReference>
<dbReference type="SUPFAM" id="SSF56801">
    <property type="entry name" value="Acetyl-CoA synthetase-like"/>
    <property type="match status" value="1"/>
</dbReference>
<dbReference type="InterPro" id="IPR001031">
    <property type="entry name" value="Thioesterase"/>
</dbReference>
<dbReference type="InterPro" id="IPR025110">
    <property type="entry name" value="AMP-bd_C"/>
</dbReference>
<dbReference type="SMART" id="SM00824">
    <property type="entry name" value="PKS_TE"/>
    <property type="match status" value="1"/>
</dbReference>
<dbReference type="Pfam" id="PF00550">
    <property type="entry name" value="PP-binding"/>
    <property type="match status" value="1"/>
</dbReference>
<dbReference type="PANTHER" id="PTHR45527:SF1">
    <property type="entry name" value="FATTY ACID SYNTHASE"/>
    <property type="match status" value="1"/>
</dbReference>
<dbReference type="FunFam" id="3.30.300.30:FF:000010">
    <property type="entry name" value="Enterobactin synthetase component F"/>
    <property type="match status" value="1"/>
</dbReference>
<dbReference type="PANTHER" id="PTHR45527">
    <property type="entry name" value="NONRIBOSOMAL PEPTIDE SYNTHETASE"/>
    <property type="match status" value="1"/>
</dbReference>
<dbReference type="InterPro" id="IPR036736">
    <property type="entry name" value="ACP-like_sf"/>
</dbReference>
<dbReference type="NCBIfam" id="TIGR01733">
    <property type="entry name" value="AA-adenyl-dom"/>
    <property type="match status" value="1"/>
</dbReference>
<dbReference type="GO" id="GO:0009366">
    <property type="term" value="C:enterobactin synthetase complex"/>
    <property type="evidence" value="ECO:0007669"/>
    <property type="project" value="TreeGrafter"/>
</dbReference>
<dbReference type="Gene3D" id="3.40.50.1820">
    <property type="entry name" value="alpha/beta hydrolase"/>
    <property type="match status" value="1"/>
</dbReference>
<name>A0A6L6IX91_9RHOB</name>
<dbReference type="InterPro" id="IPR000873">
    <property type="entry name" value="AMP-dep_synth/lig_dom"/>
</dbReference>
<dbReference type="PROSITE" id="PS50075">
    <property type="entry name" value="CARRIER"/>
    <property type="match status" value="1"/>
</dbReference>
<evidence type="ECO:0000256" key="2">
    <source>
        <dbReference type="ARBA" id="ARBA00022450"/>
    </source>
</evidence>
<comment type="caution">
    <text evidence="5">The sequence shown here is derived from an EMBL/GenBank/DDBJ whole genome shotgun (WGS) entry which is preliminary data.</text>
</comment>
<proteinExistence type="predicted"/>
<dbReference type="Gene3D" id="3.30.559.30">
    <property type="entry name" value="Nonribosomal peptide synthetase, condensation domain"/>
    <property type="match status" value="1"/>
</dbReference>
<keyword evidence="2" id="KW-0596">Phosphopantetheine</keyword>
<dbReference type="FunFam" id="3.40.50.980:FF:000002">
    <property type="entry name" value="Enterobactin synthetase component F"/>
    <property type="match status" value="1"/>
</dbReference>
<dbReference type="InterPro" id="IPR006162">
    <property type="entry name" value="Ppantetheine_attach_site"/>
</dbReference>
<gene>
    <name evidence="5" type="ORF">GL284_01690</name>
</gene>
<evidence type="ECO:0000256" key="1">
    <source>
        <dbReference type="ARBA" id="ARBA00001957"/>
    </source>
</evidence>
<dbReference type="PROSITE" id="PS00012">
    <property type="entry name" value="PHOSPHOPANTETHEINE"/>
    <property type="match status" value="1"/>
</dbReference>
<dbReference type="Gene3D" id="3.40.50.12780">
    <property type="entry name" value="N-terminal domain of ligase-like"/>
    <property type="match status" value="1"/>
</dbReference>
<dbReference type="EMBL" id="WMII01000001">
    <property type="protein sequence ID" value="MTH62977.1"/>
    <property type="molecule type" value="Genomic_DNA"/>
</dbReference>
<dbReference type="InterPro" id="IPR029058">
    <property type="entry name" value="AB_hydrolase_fold"/>
</dbReference>
<dbReference type="Pfam" id="PF13193">
    <property type="entry name" value="AMP-binding_C"/>
    <property type="match status" value="1"/>
</dbReference>
<dbReference type="Proteomes" id="UP000478740">
    <property type="component" value="Unassembled WGS sequence"/>
</dbReference>
<dbReference type="GO" id="GO:0005829">
    <property type="term" value="C:cytosol"/>
    <property type="evidence" value="ECO:0007669"/>
    <property type="project" value="TreeGrafter"/>
</dbReference>
<evidence type="ECO:0000313" key="6">
    <source>
        <dbReference type="Proteomes" id="UP000478740"/>
    </source>
</evidence>
<dbReference type="GO" id="GO:0043041">
    <property type="term" value="P:amino acid activation for nonribosomal peptide biosynthetic process"/>
    <property type="evidence" value="ECO:0007669"/>
    <property type="project" value="TreeGrafter"/>
</dbReference>
<dbReference type="InterPro" id="IPR023213">
    <property type="entry name" value="CAT-like_dom_sf"/>
</dbReference>
<dbReference type="InterPro" id="IPR009081">
    <property type="entry name" value="PP-bd_ACP"/>
</dbReference>
<dbReference type="GO" id="GO:0009239">
    <property type="term" value="P:enterobactin biosynthetic process"/>
    <property type="evidence" value="ECO:0007669"/>
    <property type="project" value="TreeGrafter"/>
</dbReference>
<dbReference type="InterPro" id="IPR042099">
    <property type="entry name" value="ANL_N_sf"/>
</dbReference>
<dbReference type="Pfam" id="PF00501">
    <property type="entry name" value="AMP-binding"/>
    <property type="match status" value="1"/>
</dbReference>
<feature type="domain" description="Carrier" evidence="4">
    <location>
        <begin position="941"/>
        <end position="1017"/>
    </location>
</feature>
<dbReference type="SUPFAM" id="SSF47336">
    <property type="entry name" value="ACP-like"/>
    <property type="match status" value="1"/>
</dbReference>
<dbReference type="SUPFAM" id="SSF53474">
    <property type="entry name" value="alpha/beta-Hydrolases"/>
    <property type="match status" value="1"/>
</dbReference>
<dbReference type="InterPro" id="IPR001242">
    <property type="entry name" value="Condensation_dom"/>
</dbReference>
<accession>A0A6L6IX91</accession>
<keyword evidence="3" id="KW-0597">Phosphoprotein</keyword>
<keyword evidence="6" id="KW-1185">Reference proteome</keyword>
<comment type="cofactor">
    <cofactor evidence="1">
        <name>pantetheine 4'-phosphate</name>
        <dbReference type="ChEBI" id="CHEBI:47942"/>
    </cofactor>
</comment>
<dbReference type="Pfam" id="PF00975">
    <property type="entry name" value="Thioesterase"/>
    <property type="match status" value="1"/>
</dbReference>